<feature type="region of interest" description="Disordered" evidence="1">
    <location>
        <begin position="1"/>
        <end position="24"/>
    </location>
</feature>
<dbReference type="EMBL" id="WJEC01001948">
    <property type="protein sequence ID" value="KAF7477417.1"/>
    <property type="molecule type" value="Genomic_DNA"/>
</dbReference>
<protein>
    <submittedName>
        <fullName evidence="3">Uncharacterized protein</fullName>
    </submittedName>
</protein>
<dbReference type="AlphaFoldDB" id="A0A5E4C756"/>
<reference evidence="3 4" key="1">
    <citation type="submission" date="2019-04" db="EMBL/GenBank/DDBJ databases">
        <authorList>
            <person name="Alioto T."/>
            <person name="Alioto T."/>
        </authorList>
    </citation>
    <scope>NUCLEOTIDE SEQUENCE [LARGE SCALE GENOMIC DNA]</scope>
</reference>
<dbReference type="Proteomes" id="UP000335636">
    <property type="component" value="Unassembled WGS sequence"/>
</dbReference>
<dbReference type="Proteomes" id="UP000662637">
    <property type="component" value="Unassembled WGS sequence"/>
</dbReference>
<dbReference type="EMBL" id="CABDUW010000981">
    <property type="protein sequence ID" value="VTJ77545.1"/>
    <property type="molecule type" value="Genomic_DNA"/>
</dbReference>
<proteinExistence type="predicted"/>
<sequence>MSKEEVQLSQGAWHSVPLPGHGQQHLTSCLLQTKPGVKRAEVRPGGPGSFSVLANRQVPSTCSEAKRAARWDTRKPRQALEQLVALGPNAAACVSGDAFSALTQT</sequence>
<reference evidence="2" key="2">
    <citation type="submission" date="2020-08" db="EMBL/GenBank/DDBJ databases">
        <authorList>
            <person name="Shumante A."/>
            <person name="Zimin A.V."/>
            <person name="Puiu D."/>
            <person name="Salzberg S.L."/>
        </authorList>
    </citation>
    <scope>NUCLEOTIDE SEQUENCE</scope>
    <source>
        <strain evidence="2">WC2-LM</strain>
        <tissue evidence="2">Liver</tissue>
    </source>
</reference>
<keyword evidence="4" id="KW-1185">Reference proteome</keyword>
<name>A0A5E4C756_MARMO</name>
<evidence type="ECO:0000313" key="3">
    <source>
        <dbReference type="EMBL" id="VTJ77545.1"/>
    </source>
</evidence>
<evidence type="ECO:0000256" key="1">
    <source>
        <dbReference type="SAM" id="MobiDB-lite"/>
    </source>
</evidence>
<organism evidence="3 4">
    <name type="scientific">Marmota monax</name>
    <name type="common">Woodchuck</name>
    <dbReference type="NCBI Taxonomy" id="9995"/>
    <lineage>
        <taxon>Eukaryota</taxon>
        <taxon>Metazoa</taxon>
        <taxon>Chordata</taxon>
        <taxon>Craniata</taxon>
        <taxon>Vertebrata</taxon>
        <taxon>Euteleostomi</taxon>
        <taxon>Mammalia</taxon>
        <taxon>Eutheria</taxon>
        <taxon>Euarchontoglires</taxon>
        <taxon>Glires</taxon>
        <taxon>Rodentia</taxon>
        <taxon>Sciuromorpha</taxon>
        <taxon>Sciuridae</taxon>
        <taxon>Xerinae</taxon>
        <taxon>Marmotini</taxon>
        <taxon>Marmota</taxon>
    </lineage>
</organism>
<gene>
    <name evidence="2" type="ORF">GHT09_011516</name>
    <name evidence="3" type="ORF">MONAX_5E020710</name>
</gene>
<evidence type="ECO:0000313" key="4">
    <source>
        <dbReference type="Proteomes" id="UP000335636"/>
    </source>
</evidence>
<accession>A0A5E4C756</accession>
<evidence type="ECO:0000313" key="2">
    <source>
        <dbReference type="EMBL" id="KAF7477417.1"/>
    </source>
</evidence>